<dbReference type="Proteomes" id="UP000887563">
    <property type="component" value="Unplaced"/>
</dbReference>
<evidence type="ECO:0000256" key="2">
    <source>
        <dbReference type="ARBA" id="ARBA00023125"/>
    </source>
</evidence>
<dbReference type="Gene3D" id="3.30.310.10">
    <property type="entry name" value="TATA-Binding Protein"/>
    <property type="match status" value="2"/>
</dbReference>
<dbReference type="InterPro" id="IPR000814">
    <property type="entry name" value="TBP"/>
</dbReference>
<dbReference type="AlphaFoldDB" id="A0A914L8X7"/>
<organism evidence="4 5">
    <name type="scientific">Meloidogyne incognita</name>
    <name type="common">Southern root-knot nematode worm</name>
    <name type="synonym">Oxyuris incognita</name>
    <dbReference type="NCBI Taxonomy" id="6306"/>
    <lineage>
        <taxon>Eukaryota</taxon>
        <taxon>Metazoa</taxon>
        <taxon>Ecdysozoa</taxon>
        <taxon>Nematoda</taxon>
        <taxon>Chromadorea</taxon>
        <taxon>Rhabditida</taxon>
        <taxon>Tylenchina</taxon>
        <taxon>Tylenchomorpha</taxon>
        <taxon>Tylenchoidea</taxon>
        <taxon>Meloidogynidae</taxon>
        <taxon>Meloidogyninae</taxon>
        <taxon>Meloidogyne</taxon>
        <taxon>Meloidogyne incognita group</taxon>
    </lineage>
</organism>
<comment type="similarity">
    <text evidence="1">Belongs to the TBP family.</text>
</comment>
<keyword evidence="2" id="KW-0238">DNA-binding</keyword>
<accession>A0A914L8X7</accession>
<evidence type="ECO:0000313" key="6">
    <source>
        <dbReference type="WBParaSite" id="Minc3s03529g34107"/>
    </source>
</evidence>
<keyword evidence="3" id="KW-0804">Transcription</keyword>
<dbReference type="GO" id="GO:0003677">
    <property type="term" value="F:DNA binding"/>
    <property type="evidence" value="ECO:0007669"/>
    <property type="project" value="UniProtKB-KW"/>
</dbReference>
<dbReference type="InterPro" id="IPR012295">
    <property type="entry name" value="TBP_dom_sf"/>
</dbReference>
<evidence type="ECO:0000313" key="5">
    <source>
        <dbReference type="WBParaSite" id="Minc3s00345g10662"/>
    </source>
</evidence>
<dbReference type="WBParaSite" id="Minc3s03529g34107">
    <property type="protein sequence ID" value="Minc3s03529g34107"/>
    <property type="gene ID" value="Minc3s03529g34107"/>
</dbReference>
<keyword evidence="4" id="KW-1185">Reference proteome</keyword>
<reference evidence="5 6" key="1">
    <citation type="submission" date="2022-11" db="UniProtKB">
        <authorList>
            <consortium name="WormBaseParasite"/>
        </authorList>
    </citation>
    <scope>IDENTIFICATION</scope>
</reference>
<name>A0A914L8X7_MELIC</name>
<protein>
    <submittedName>
        <fullName evidence="5 6">TATA-box-binding protein</fullName>
    </submittedName>
</protein>
<dbReference type="SUPFAM" id="SSF55945">
    <property type="entry name" value="TATA-box binding protein-like"/>
    <property type="match status" value="2"/>
</dbReference>
<dbReference type="PANTHER" id="PTHR10126">
    <property type="entry name" value="TATA-BOX BINDING PROTEIN"/>
    <property type="match status" value="1"/>
</dbReference>
<evidence type="ECO:0000313" key="4">
    <source>
        <dbReference type="Proteomes" id="UP000887563"/>
    </source>
</evidence>
<dbReference type="GO" id="GO:0006352">
    <property type="term" value="P:DNA-templated transcription initiation"/>
    <property type="evidence" value="ECO:0007669"/>
    <property type="project" value="InterPro"/>
</dbReference>
<evidence type="ECO:0000256" key="3">
    <source>
        <dbReference type="ARBA" id="ARBA00023163"/>
    </source>
</evidence>
<proteinExistence type="inferred from homology"/>
<dbReference type="Pfam" id="PF00352">
    <property type="entry name" value="TBP"/>
    <property type="match status" value="2"/>
</dbReference>
<sequence length="167" mass="18512">MYQKAVIQNVVSTASLLENNNSLDLSQLASMIPNARYRPERFSALTVKIKEPIIATALLFANGRIVCVGTKSVKDSETAIIYFVKLISAASTILINMRNFSIQNIVSSFTFSGTLNLPGMCLRLMESRAVIILFTTGKCIITGARSEEEIYLTQNKIYNSISMFLKN</sequence>
<evidence type="ECO:0000256" key="1">
    <source>
        <dbReference type="ARBA" id="ARBA00005560"/>
    </source>
</evidence>
<dbReference type="WBParaSite" id="Minc3s00345g10662">
    <property type="protein sequence ID" value="Minc3s00345g10662"/>
    <property type="gene ID" value="Minc3s00345g10662"/>
</dbReference>